<dbReference type="EMBL" id="JAEUBE010000183">
    <property type="protein sequence ID" value="KAH3667399.1"/>
    <property type="molecule type" value="Genomic_DNA"/>
</dbReference>
<sequence length="392" mass="44212">MYATADLDSLPTEDDPSVNVDELWRVVCALVHDYVAENELSRVLDRVENSPSLLQQLALLAGVLKTNSPHELRRVHSARFAHALETLLARLDVSLVFGSSQIVTVFYTLLHDISGVVDTTGAVLLKLVHRVATVASMNASFYYLHYFTLKQLFAQQKYRDIAQLAPLLARHSHIEPAFLTKDAIFQSYAILAKSLMNTGHYGSAHDQFQILFKLPVSRPQNVLQNVVSIYAINTVLADNKRHTNLVKYGGLVDPHCCHLVQSLQTSQPTHFYQTVETLAKEYSDLVPQVFDDLRAKMRLRILQTHLELYKVVRLTTLESIDQFPDTKQFLEHHGYVFDNDILSVPEPRETAQTIDNKTLVAAITSLDRIAAKTSQTAQLKEAQKLRKQNSIA</sequence>
<dbReference type="RefSeq" id="XP_046062211.1">
    <property type="nucleotide sequence ID" value="XM_046203985.1"/>
</dbReference>
<evidence type="ECO:0000313" key="2">
    <source>
        <dbReference type="Proteomes" id="UP000769157"/>
    </source>
</evidence>
<organism evidence="1 2">
    <name type="scientific">Ogataea philodendri</name>
    <dbReference type="NCBI Taxonomy" id="1378263"/>
    <lineage>
        <taxon>Eukaryota</taxon>
        <taxon>Fungi</taxon>
        <taxon>Dikarya</taxon>
        <taxon>Ascomycota</taxon>
        <taxon>Saccharomycotina</taxon>
        <taxon>Pichiomycetes</taxon>
        <taxon>Pichiales</taxon>
        <taxon>Pichiaceae</taxon>
        <taxon>Ogataea</taxon>
    </lineage>
</organism>
<gene>
    <name evidence="1" type="ORF">OGAPHI_003048</name>
</gene>
<dbReference type="OrthoDB" id="3997125at2759"/>
<reference evidence="1" key="2">
    <citation type="submission" date="2021-01" db="EMBL/GenBank/DDBJ databases">
        <authorList>
            <person name="Schikora-Tamarit M.A."/>
        </authorList>
    </citation>
    <scope>NUCLEOTIDE SEQUENCE</scope>
    <source>
        <strain evidence="1">CBS6075</strain>
    </source>
</reference>
<proteinExistence type="predicted"/>
<protein>
    <submittedName>
        <fullName evidence="1">Uncharacterized protein</fullName>
    </submittedName>
</protein>
<dbReference type="GeneID" id="70235015"/>
<name>A0A9P8T6H4_9ASCO</name>
<dbReference type="Proteomes" id="UP000769157">
    <property type="component" value="Unassembled WGS sequence"/>
</dbReference>
<keyword evidence="2" id="KW-1185">Reference proteome</keyword>
<accession>A0A9P8T6H4</accession>
<dbReference type="AlphaFoldDB" id="A0A9P8T6H4"/>
<comment type="caution">
    <text evidence="1">The sequence shown here is derived from an EMBL/GenBank/DDBJ whole genome shotgun (WGS) entry which is preliminary data.</text>
</comment>
<reference evidence="1" key="1">
    <citation type="journal article" date="2021" name="Open Biol.">
        <title>Shared evolutionary footprints suggest mitochondrial oxidative damage underlies multiple complex I losses in fungi.</title>
        <authorList>
            <person name="Schikora-Tamarit M.A."/>
            <person name="Marcet-Houben M."/>
            <person name="Nosek J."/>
            <person name="Gabaldon T."/>
        </authorList>
    </citation>
    <scope>NUCLEOTIDE SEQUENCE</scope>
    <source>
        <strain evidence="1">CBS6075</strain>
    </source>
</reference>
<evidence type="ECO:0000313" key="1">
    <source>
        <dbReference type="EMBL" id="KAH3667399.1"/>
    </source>
</evidence>